<evidence type="ECO:0000313" key="1">
    <source>
        <dbReference type="EMBL" id="MQL98237.1"/>
    </source>
</evidence>
<name>A0A843VVD5_COLES</name>
<dbReference type="Proteomes" id="UP000652761">
    <property type="component" value="Unassembled WGS sequence"/>
</dbReference>
<comment type="caution">
    <text evidence="1">The sequence shown here is derived from an EMBL/GenBank/DDBJ whole genome shotgun (WGS) entry which is preliminary data.</text>
</comment>
<keyword evidence="2" id="KW-1185">Reference proteome</keyword>
<dbReference type="AlphaFoldDB" id="A0A843VVD5"/>
<reference evidence="1" key="1">
    <citation type="submission" date="2017-07" db="EMBL/GenBank/DDBJ databases">
        <title>Taro Niue Genome Assembly and Annotation.</title>
        <authorList>
            <person name="Atibalentja N."/>
            <person name="Keating K."/>
            <person name="Fields C.J."/>
        </authorList>
    </citation>
    <scope>NUCLEOTIDE SEQUENCE</scope>
    <source>
        <strain evidence="1">Niue_2</strain>
        <tissue evidence="1">Leaf</tissue>
    </source>
</reference>
<organism evidence="1 2">
    <name type="scientific">Colocasia esculenta</name>
    <name type="common">Wild taro</name>
    <name type="synonym">Arum esculentum</name>
    <dbReference type="NCBI Taxonomy" id="4460"/>
    <lineage>
        <taxon>Eukaryota</taxon>
        <taxon>Viridiplantae</taxon>
        <taxon>Streptophyta</taxon>
        <taxon>Embryophyta</taxon>
        <taxon>Tracheophyta</taxon>
        <taxon>Spermatophyta</taxon>
        <taxon>Magnoliopsida</taxon>
        <taxon>Liliopsida</taxon>
        <taxon>Araceae</taxon>
        <taxon>Aroideae</taxon>
        <taxon>Colocasieae</taxon>
        <taxon>Colocasia</taxon>
    </lineage>
</organism>
<gene>
    <name evidence="1" type="ORF">Taro_030943</name>
</gene>
<feature type="non-terminal residue" evidence="1">
    <location>
        <position position="94"/>
    </location>
</feature>
<evidence type="ECO:0000313" key="2">
    <source>
        <dbReference type="Proteomes" id="UP000652761"/>
    </source>
</evidence>
<accession>A0A843VVD5</accession>
<sequence length="94" mass="10619">MLLVEGRTLGSQPEPLKASGLVLRRCCLQVWCSLSPRFLFVEVERQLDLSSMAVRLRGVLVCFVQVRESKRLHVPPVVRISLIAESGHLHQQSK</sequence>
<proteinExistence type="predicted"/>
<dbReference type="EMBL" id="NMUH01002161">
    <property type="protein sequence ID" value="MQL98237.1"/>
    <property type="molecule type" value="Genomic_DNA"/>
</dbReference>
<protein>
    <submittedName>
        <fullName evidence="1">Uncharacterized protein</fullName>
    </submittedName>
</protein>